<feature type="active site" evidence="8">
    <location>
        <position position="336"/>
    </location>
</feature>
<dbReference type="Proteomes" id="UP000518300">
    <property type="component" value="Unassembled WGS sequence"/>
</dbReference>
<dbReference type="InterPro" id="IPR050728">
    <property type="entry name" value="Zinc_Metalloprotease_M4"/>
</dbReference>
<dbReference type="InterPro" id="IPR023612">
    <property type="entry name" value="Peptidase_M4"/>
</dbReference>
<dbReference type="PRINTS" id="PR00730">
    <property type="entry name" value="THERMOLYSIN"/>
</dbReference>
<evidence type="ECO:0000259" key="13">
    <source>
        <dbReference type="Pfam" id="PF07504"/>
    </source>
</evidence>
<dbReference type="Gene3D" id="2.60.120.380">
    <property type="match status" value="2"/>
</dbReference>
<name>A0A848LEQ6_9BACT</name>
<keyword evidence="4 9" id="KW-0732">Signal</keyword>
<dbReference type="EMBL" id="JABBJJ010000037">
    <property type="protein sequence ID" value="NMO15353.1"/>
    <property type="molecule type" value="Genomic_DNA"/>
</dbReference>
<dbReference type="AlphaFoldDB" id="A0A848LEQ6"/>
<dbReference type="RefSeq" id="WP_169344646.1">
    <property type="nucleotide sequence ID" value="NZ_JABBJJ010000037.1"/>
</dbReference>
<comment type="caution">
    <text evidence="14">The sequence shown here is derived from an EMBL/GenBank/DDBJ whole genome shotgun (WGS) entry which is preliminary data.</text>
</comment>
<organism evidence="14 15">
    <name type="scientific">Pyxidicoccus fallax</name>
    <dbReference type="NCBI Taxonomy" id="394095"/>
    <lineage>
        <taxon>Bacteria</taxon>
        <taxon>Pseudomonadati</taxon>
        <taxon>Myxococcota</taxon>
        <taxon>Myxococcia</taxon>
        <taxon>Myxococcales</taxon>
        <taxon>Cystobacterineae</taxon>
        <taxon>Myxococcaceae</taxon>
        <taxon>Pyxidicoccus</taxon>
    </lineage>
</organism>
<reference evidence="14 15" key="1">
    <citation type="submission" date="2020-04" db="EMBL/GenBank/DDBJ databases">
        <title>Draft genome of Pyxidicoccus fallax type strain.</title>
        <authorList>
            <person name="Whitworth D.E."/>
        </authorList>
    </citation>
    <scope>NUCLEOTIDE SEQUENCE [LARGE SCALE GENOMIC DNA]</scope>
    <source>
        <strain evidence="14 15">DSM 14698</strain>
    </source>
</reference>
<feature type="domain" description="Peptidase C-terminal archaeal/bacterial" evidence="12">
    <location>
        <begin position="546"/>
        <end position="607"/>
    </location>
</feature>
<keyword evidence="5" id="KW-0378">Hydrolase</keyword>
<evidence type="ECO:0000256" key="1">
    <source>
        <dbReference type="ARBA" id="ARBA00009388"/>
    </source>
</evidence>
<evidence type="ECO:0000256" key="2">
    <source>
        <dbReference type="ARBA" id="ARBA00022670"/>
    </source>
</evidence>
<dbReference type="SUPFAM" id="SSF55486">
    <property type="entry name" value="Metalloproteases ('zincins'), catalytic domain"/>
    <property type="match status" value="1"/>
</dbReference>
<evidence type="ECO:0000259" key="12">
    <source>
        <dbReference type="Pfam" id="PF04151"/>
    </source>
</evidence>
<dbReference type="Pfam" id="PF02868">
    <property type="entry name" value="Peptidase_M4_C"/>
    <property type="match status" value="1"/>
</dbReference>
<dbReference type="Pfam" id="PF01447">
    <property type="entry name" value="Peptidase_M4"/>
    <property type="match status" value="1"/>
</dbReference>
<keyword evidence="7" id="KW-0482">Metalloprotease</keyword>
<dbReference type="InterPro" id="IPR001570">
    <property type="entry name" value="Peptidase_M4_C_domain"/>
</dbReference>
<dbReference type="Gene3D" id="1.10.390.10">
    <property type="entry name" value="Neutral Protease Domain 2"/>
    <property type="match status" value="1"/>
</dbReference>
<sequence length="732" mass="77979">MVEKRLRGALGLSLLSLLTGACTEATPPGKSARDAEVRKASSSLAEGLQVVATDSGAVPTFITGPLGAVPTGAEEVRSLQAEQLLPVLARVAPLFRLAPSQLYLKKAYVGFDGDAHFRYGVRLNGVDVLGAELRLHARDGAVFAANTNARGDLPAPERPAVTAEAAATAAREDKASPSGATVHGEPHLVYWREGNELVLAYEVRVQGTGEDGAPVDDSVLVNARTGDAFLHLAHVHSALYRRVSDGNGGPGRIEGSPPVANPLVNIAYDHLGSVYQCYSSLYGRDSYDGAGAHLVSTVSRGSLTNAFWNGTQLVLSAGEGVTDLQLSRAVDVMAHEVTHGVTDHSSGLIYSGESGGLNESISDIFGAVCEWYSKGKVVDANTWLFAEDIWTPDIPGDALRYMHDPKLDGVSLDRYGDYASGTDVHYSSGISNLAFYLLSQGGVHPRIPSQTPVVGIGIEKAASIFYKANVDLLLPSSTFEQAKLATEQAAHQLGYDSATMTSVTRSWWAVQVGLPTIPPPLPVLEKDIAVEVSGSRGAKQYFDAPVPEGARNLRFTLSGGTGDADMYVRFNLSPTTTLYDCRPYKTGNEEECLFPAPAHGHWYVMLNGYSAYAGATLKVTWEGGYVPIEPGVAVTGLSGGPGSSRVFTLQVPPEFEDGGGRNVHVRLQGAGNADLYVRRGAAPSFFEYDCRGLKEHSTENCNLNDFEPGRFFIEVFGAKEGYSDGSLLVTYD</sequence>
<evidence type="ECO:0000256" key="8">
    <source>
        <dbReference type="PIRSR" id="PIRSR623612-1"/>
    </source>
</evidence>
<feature type="domain" description="Peptidase M4" evidence="10">
    <location>
        <begin position="270"/>
        <end position="343"/>
    </location>
</feature>
<evidence type="ECO:0000256" key="9">
    <source>
        <dbReference type="SAM" id="SignalP"/>
    </source>
</evidence>
<dbReference type="PANTHER" id="PTHR33794">
    <property type="entry name" value="BACILLOLYSIN"/>
    <property type="match status" value="1"/>
</dbReference>
<keyword evidence="6" id="KW-0862">Zinc</keyword>
<evidence type="ECO:0000259" key="10">
    <source>
        <dbReference type="Pfam" id="PF01447"/>
    </source>
</evidence>
<evidence type="ECO:0000256" key="4">
    <source>
        <dbReference type="ARBA" id="ARBA00022729"/>
    </source>
</evidence>
<evidence type="ECO:0000313" key="14">
    <source>
        <dbReference type="EMBL" id="NMO15353.1"/>
    </source>
</evidence>
<evidence type="ECO:0000313" key="15">
    <source>
        <dbReference type="Proteomes" id="UP000518300"/>
    </source>
</evidence>
<dbReference type="InterPro" id="IPR007280">
    <property type="entry name" value="Peptidase_C_arc/bac"/>
</dbReference>
<dbReference type="InterPro" id="IPR011096">
    <property type="entry name" value="FTP_domain"/>
</dbReference>
<evidence type="ECO:0000259" key="11">
    <source>
        <dbReference type="Pfam" id="PF02868"/>
    </source>
</evidence>
<evidence type="ECO:0000256" key="6">
    <source>
        <dbReference type="ARBA" id="ARBA00022833"/>
    </source>
</evidence>
<dbReference type="Gene3D" id="3.10.170.10">
    <property type="match status" value="1"/>
</dbReference>
<feature type="domain" description="Peptidase M4 C-terminal" evidence="11">
    <location>
        <begin position="346"/>
        <end position="512"/>
    </location>
</feature>
<dbReference type="GO" id="GO:0006508">
    <property type="term" value="P:proteolysis"/>
    <property type="evidence" value="ECO:0007669"/>
    <property type="project" value="UniProtKB-KW"/>
</dbReference>
<accession>A0A848LEQ6</accession>
<proteinExistence type="inferred from homology"/>
<dbReference type="Pfam" id="PF04151">
    <property type="entry name" value="PPC"/>
    <property type="match status" value="2"/>
</dbReference>
<keyword evidence="15" id="KW-1185">Reference proteome</keyword>
<dbReference type="InterPro" id="IPR013856">
    <property type="entry name" value="Peptidase_M4_domain"/>
</dbReference>
<feature type="active site" description="Proton donor" evidence="8">
    <location>
        <position position="425"/>
    </location>
</feature>
<feature type="chain" id="PRO_5032816663" evidence="9">
    <location>
        <begin position="22"/>
        <end position="732"/>
    </location>
</feature>
<keyword evidence="3" id="KW-0479">Metal-binding</keyword>
<dbReference type="Pfam" id="PF07504">
    <property type="entry name" value="FTP"/>
    <property type="match status" value="1"/>
</dbReference>
<evidence type="ECO:0000256" key="5">
    <source>
        <dbReference type="ARBA" id="ARBA00022801"/>
    </source>
</evidence>
<dbReference type="InterPro" id="IPR027268">
    <property type="entry name" value="Peptidase_M4/M1_CTD_sf"/>
</dbReference>
<dbReference type="GO" id="GO:0046872">
    <property type="term" value="F:metal ion binding"/>
    <property type="evidence" value="ECO:0007669"/>
    <property type="project" value="UniProtKB-KW"/>
</dbReference>
<evidence type="ECO:0000256" key="7">
    <source>
        <dbReference type="ARBA" id="ARBA00023049"/>
    </source>
</evidence>
<keyword evidence="2" id="KW-0645">Protease</keyword>
<dbReference type="PANTHER" id="PTHR33794:SF1">
    <property type="entry name" value="BACILLOLYSIN"/>
    <property type="match status" value="1"/>
</dbReference>
<feature type="domain" description="FTP" evidence="13">
    <location>
        <begin position="105"/>
        <end position="146"/>
    </location>
</feature>
<feature type="signal peptide" evidence="9">
    <location>
        <begin position="1"/>
        <end position="21"/>
    </location>
</feature>
<gene>
    <name evidence="14" type="ORF">HG543_10870</name>
</gene>
<protein>
    <submittedName>
        <fullName evidence="14">Peptidase</fullName>
    </submittedName>
</protein>
<dbReference type="PROSITE" id="PS51257">
    <property type="entry name" value="PROKAR_LIPOPROTEIN"/>
    <property type="match status" value="1"/>
</dbReference>
<dbReference type="GO" id="GO:0004222">
    <property type="term" value="F:metalloendopeptidase activity"/>
    <property type="evidence" value="ECO:0007669"/>
    <property type="project" value="InterPro"/>
</dbReference>
<dbReference type="CDD" id="cd09597">
    <property type="entry name" value="M4_TLP"/>
    <property type="match status" value="1"/>
</dbReference>
<comment type="similarity">
    <text evidence="1">Belongs to the peptidase M4 family.</text>
</comment>
<evidence type="ECO:0000256" key="3">
    <source>
        <dbReference type="ARBA" id="ARBA00022723"/>
    </source>
</evidence>
<feature type="domain" description="Peptidase C-terminal archaeal/bacterial" evidence="12">
    <location>
        <begin position="659"/>
        <end position="717"/>
    </location>
</feature>